<name>A0ABU0HGG6_9HYPH</name>
<keyword evidence="3" id="KW-1185">Reference proteome</keyword>
<dbReference type="RefSeq" id="WP_307439512.1">
    <property type="nucleotide sequence ID" value="NZ_JAUSVV010000002.1"/>
</dbReference>
<protein>
    <submittedName>
        <fullName evidence="2">Uncharacterized protein</fullName>
    </submittedName>
</protein>
<sequence length="108" mass="11548">MKGRPMLFVLRVVLVVGALTYFALMRGGADPVVEARKLTALPSPAAILPAAAAALPTETREKVVRDVLARGLMAELARRAAEPDPSAPSHDTLSEADRAPAWRGIEHR</sequence>
<gene>
    <name evidence="2" type="ORF">QO016_000896</name>
</gene>
<dbReference type="Proteomes" id="UP001236369">
    <property type="component" value="Unassembled WGS sequence"/>
</dbReference>
<evidence type="ECO:0000313" key="3">
    <source>
        <dbReference type="Proteomes" id="UP001236369"/>
    </source>
</evidence>
<evidence type="ECO:0000313" key="2">
    <source>
        <dbReference type="EMBL" id="MDQ0441413.1"/>
    </source>
</evidence>
<comment type="caution">
    <text evidence="2">The sequence shown here is derived from an EMBL/GenBank/DDBJ whole genome shotgun (WGS) entry which is preliminary data.</text>
</comment>
<accession>A0ABU0HGG6</accession>
<feature type="compositionally biased region" description="Basic and acidic residues" evidence="1">
    <location>
        <begin position="92"/>
        <end position="108"/>
    </location>
</feature>
<dbReference type="EMBL" id="JAUSVV010000002">
    <property type="protein sequence ID" value="MDQ0441413.1"/>
    <property type="molecule type" value="Genomic_DNA"/>
</dbReference>
<evidence type="ECO:0000256" key="1">
    <source>
        <dbReference type="SAM" id="MobiDB-lite"/>
    </source>
</evidence>
<proteinExistence type="predicted"/>
<reference evidence="2 3" key="1">
    <citation type="submission" date="2023-07" db="EMBL/GenBank/DDBJ databases">
        <title>Genomic Encyclopedia of Type Strains, Phase IV (KMG-IV): sequencing the most valuable type-strain genomes for metagenomic binning, comparative biology and taxonomic classification.</title>
        <authorList>
            <person name="Goeker M."/>
        </authorList>
    </citation>
    <scope>NUCLEOTIDE SEQUENCE [LARGE SCALE GENOMIC DNA]</scope>
    <source>
        <strain evidence="2 3">DSM 19562</strain>
    </source>
</reference>
<organism evidence="2 3">
    <name type="scientific">Methylobacterium persicinum</name>
    <dbReference type="NCBI Taxonomy" id="374426"/>
    <lineage>
        <taxon>Bacteria</taxon>
        <taxon>Pseudomonadati</taxon>
        <taxon>Pseudomonadota</taxon>
        <taxon>Alphaproteobacteria</taxon>
        <taxon>Hyphomicrobiales</taxon>
        <taxon>Methylobacteriaceae</taxon>
        <taxon>Methylobacterium</taxon>
    </lineage>
</organism>
<feature type="region of interest" description="Disordered" evidence="1">
    <location>
        <begin position="79"/>
        <end position="108"/>
    </location>
</feature>